<name>A0A6M3INF9_9ZZZZ</name>
<dbReference type="CDD" id="cd00352">
    <property type="entry name" value="Gn_AT_II"/>
    <property type="match status" value="1"/>
</dbReference>
<dbReference type="InterPro" id="IPR017932">
    <property type="entry name" value="GATase_2_dom"/>
</dbReference>
<sequence length="277" mass="32018">MCGIGGVSTSHAFTEKEATICFRLLDSLQRRGRDAWGYFDGSMVYKEPGAFDESVKYETLVDDLLRTGTNIFLCHTRYATKGDPEINKNNHPFELGDFVFAHNGVLYQTDPFENTWGIETDSFWMLYWIWHEYARLGNVIEAIRAGVSHVSGVYACWLYKRDKGTTYLFRIKNPIMETQHWRGEGMTVFGSDFLSVVDAFGVPGLARRFKFFTPDVRPLRPGTIYKLRQGVLEENGAFEPRRPRFRDLMDFELRQGHLHRYHVPMVSGRGLKIECES</sequence>
<dbReference type="GO" id="GO:0016740">
    <property type="term" value="F:transferase activity"/>
    <property type="evidence" value="ECO:0007669"/>
    <property type="project" value="UniProtKB-KW"/>
</dbReference>
<feature type="domain" description="Glutamine amidotransferase type-2" evidence="1">
    <location>
        <begin position="2"/>
        <end position="230"/>
    </location>
</feature>
<dbReference type="InterPro" id="IPR029055">
    <property type="entry name" value="Ntn_hydrolases_N"/>
</dbReference>
<evidence type="ECO:0000259" key="1">
    <source>
        <dbReference type="PROSITE" id="PS51278"/>
    </source>
</evidence>
<dbReference type="SUPFAM" id="SSF56235">
    <property type="entry name" value="N-terminal nucleophile aminohydrolases (Ntn hydrolases)"/>
    <property type="match status" value="1"/>
</dbReference>
<accession>A0A6M3INF9</accession>
<dbReference type="Pfam" id="PF13522">
    <property type="entry name" value="GATase_6"/>
    <property type="match status" value="1"/>
</dbReference>
<organism evidence="2">
    <name type="scientific">viral metagenome</name>
    <dbReference type="NCBI Taxonomy" id="1070528"/>
    <lineage>
        <taxon>unclassified sequences</taxon>
        <taxon>metagenomes</taxon>
        <taxon>organismal metagenomes</taxon>
    </lineage>
</organism>
<reference evidence="2" key="1">
    <citation type="submission" date="2020-03" db="EMBL/GenBank/DDBJ databases">
        <title>The deep terrestrial virosphere.</title>
        <authorList>
            <person name="Holmfeldt K."/>
            <person name="Nilsson E."/>
            <person name="Simone D."/>
            <person name="Lopez-Fernandez M."/>
            <person name="Wu X."/>
            <person name="de Brujin I."/>
            <person name="Lundin D."/>
            <person name="Andersson A."/>
            <person name="Bertilsson S."/>
            <person name="Dopson M."/>
        </authorList>
    </citation>
    <scope>NUCLEOTIDE SEQUENCE</scope>
    <source>
        <strain evidence="2">MM415B01406</strain>
    </source>
</reference>
<evidence type="ECO:0000313" key="2">
    <source>
        <dbReference type="EMBL" id="QJA58791.1"/>
    </source>
</evidence>
<protein>
    <submittedName>
        <fullName evidence="2">Putative glutamine amidotransferase</fullName>
    </submittedName>
</protein>
<keyword evidence="2" id="KW-0808">Transferase</keyword>
<dbReference type="EMBL" id="MT141339">
    <property type="protein sequence ID" value="QJA58791.1"/>
    <property type="molecule type" value="Genomic_DNA"/>
</dbReference>
<gene>
    <name evidence="2" type="ORF">MM415B01406_0013</name>
</gene>
<proteinExistence type="predicted"/>
<dbReference type="PROSITE" id="PS51278">
    <property type="entry name" value="GATASE_TYPE_2"/>
    <property type="match status" value="1"/>
</dbReference>
<dbReference type="AlphaFoldDB" id="A0A6M3INF9"/>
<dbReference type="Gene3D" id="3.60.20.10">
    <property type="entry name" value="Glutamine Phosphoribosylpyrophosphate, subunit 1, domain 1"/>
    <property type="match status" value="1"/>
</dbReference>
<keyword evidence="2" id="KW-0315">Glutamine amidotransferase</keyword>